<feature type="domain" description="Cyclic nucleotide-binding" evidence="5">
    <location>
        <begin position="87"/>
        <end position="207"/>
    </location>
</feature>
<evidence type="ECO:0000313" key="7">
    <source>
        <dbReference type="EMBL" id="MDI3406226.1"/>
    </source>
</evidence>
<proteinExistence type="predicted"/>
<dbReference type="PROSITE" id="PS50042">
    <property type="entry name" value="CNMP_BINDING_3"/>
    <property type="match status" value="1"/>
</dbReference>
<dbReference type="Proteomes" id="UP001223978">
    <property type="component" value="Unassembled WGS sequence"/>
</dbReference>
<dbReference type="Pfam" id="PF00027">
    <property type="entry name" value="cNMP_binding"/>
    <property type="match status" value="1"/>
</dbReference>
<organism evidence="7 8">
    <name type="scientific">Streptomyces cavernicola</name>
    <dbReference type="NCBI Taxonomy" id="3043613"/>
    <lineage>
        <taxon>Bacteria</taxon>
        <taxon>Bacillati</taxon>
        <taxon>Actinomycetota</taxon>
        <taxon>Actinomycetes</taxon>
        <taxon>Kitasatosporales</taxon>
        <taxon>Streptomycetaceae</taxon>
        <taxon>Streptomyces</taxon>
    </lineage>
</organism>
<evidence type="ECO:0000256" key="1">
    <source>
        <dbReference type="ARBA" id="ARBA00023015"/>
    </source>
</evidence>
<dbReference type="InterPro" id="IPR018490">
    <property type="entry name" value="cNMP-bd_dom_sf"/>
</dbReference>
<name>A0ABT6SG19_9ACTN</name>
<evidence type="ECO:0000313" key="8">
    <source>
        <dbReference type="Proteomes" id="UP001223978"/>
    </source>
</evidence>
<evidence type="ECO:0000256" key="2">
    <source>
        <dbReference type="ARBA" id="ARBA00023125"/>
    </source>
</evidence>
<evidence type="ECO:0000259" key="5">
    <source>
        <dbReference type="PROSITE" id="PS50042"/>
    </source>
</evidence>
<evidence type="ECO:0000256" key="3">
    <source>
        <dbReference type="ARBA" id="ARBA00023163"/>
    </source>
</evidence>
<sequence length="305" mass="32930">MTPIPDAPDGNPTAPPENPPTHGSTPDGGAVTYCLAENTGSLGAPAWGAAPPPWAPGRREEIHHMADDHDSGTDAPDRTWCISEVDIFRDLSEQEMDAIAAAAPMKTYTAGEILHSPAQPSEVLFILKRGRVRIFRVSAEGRALTCAIISPGTIFGEMALLGQRMYDNYAEALDDVTVCVMSRADVHKFLLSDARIAARITEILGRRLADLEQRLSDSVFKSVPQRIATTLTTLATRTDTSAGKFRPGPRHPQIALTHEQLAALAGTSRETTTKVLHDFADRGLLRLARGRITVLDPARLLDEAG</sequence>
<dbReference type="PROSITE" id="PS51063">
    <property type="entry name" value="HTH_CRP_2"/>
    <property type="match status" value="1"/>
</dbReference>
<dbReference type="InterPro" id="IPR050397">
    <property type="entry name" value="Env_Response_Regulators"/>
</dbReference>
<dbReference type="InterPro" id="IPR012318">
    <property type="entry name" value="HTH_CRP"/>
</dbReference>
<evidence type="ECO:0000259" key="6">
    <source>
        <dbReference type="PROSITE" id="PS51063"/>
    </source>
</evidence>
<dbReference type="PANTHER" id="PTHR24567:SF74">
    <property type="entry name" value="HTH-TYPE TRANSCRIPTIONAL REGULATOR ARCR"/>
    <property type="match status" value="1"/>
</dbReference>
<dbReference type="Gene3D" id="1.10.10.10">
    <property type="entry name" value="Winged helix-like DNA-binding domain superfamily/Winged helix DNA-binding domain"/>
    <property type="match status" value="1"/>
</dbReference>
<comment type="caution">
    <text evidence="7">The sequence shown here is derived from an EMBL/GenBank/DDBJ whole genome shotgun (WGS) entry which is preliminary data.</text>
</comment>
<dbReference type="RefSeq" id="WP_282544154.1">
    <property type="nucleotide sequence ID" value="NZ_JASCIQ010000021.1"/>
</dbReference>
<evidence type="ECO:0000256" key="4">
    <source>
        <dbReference type="SAM" id="MobiDB-lite"/>
    </source>
</evidence>
<dbReference type="InterPro" id="IPR036390">
    <property type="entry name" value="WH_DNA-bd_sf"/>
</dbReference>
<feature type="domain" description="HTH crp-type" evidence="6">
    <location>
        <begin position="221"/>
        <end position="298"/>
    </location>
</feature>
<protein>
    <submittedName>
        <fullName evidence="7">Crp/Fnr family transcriptional regulator</fullName>
    </submittedName>
</protein>
<dbReference type="InterPro" id="IPR036388">
    <property type="entry name" value="WH-like_DNA-bd_sf"/>
</dbReference>
<dbReference type="SMART" id="SM00419">
    <property type="entry name" value="HTH_CRP"/>
    <property type="match status" value="1"/>
</dbReference>
<keyword evidence="2" id="KW-0238">DNA-binding</keyword>
<keyword evidence="1" id="KW-0805">Transcription regulation</keyword>
<dbReference type="Gene3D" id="2.60.120.10">
    <property type="entry name" value="Jelly Rolls"/>
    <property type="match status" value="1"/>
</dbReference>
<dbReference type="EMBL" id="JASCIQ010000021">
    <property type="protein sequence ID" value="MDI3406226.1"/>
    <property type="molecule type" value="Genomic_DNA"/>
</dbReference>
<dbReference type="PANTHER" id="PTHR24567">
    <property type="entry name" value="CRP FAMILY TRANSCRIPTIONAL REGULATORY PROTEIN"/>
    <property type="match status" value="1"/>
</dbReference>
<dbReference type="InterPro" id="IPR014710">
    <property type="entry name" value="RmlC-like_jellyroll"/>
</dbReference>
<dbReference type="CDD" id="cd00038">
    <property type="entry name" value="CAP_ED"/>
    <property type="match status" value="1"/>
</dbReference>
<accession>A0ABT6SG19</accession>
<dbReference type="Pfam" id="PF13545">
    <property type="entry name" value="HTH_Crp_2"/>
    <property type="match status" value="1"/>
</dbReference>
<dbReference type="SMART" id="SM00100">
    <property type="entry name" value="cNMP"/>
    <property type="match status" value="1"/>
</dbReference>
<keyword evidence="3" id="KW-0804">Transcription</keyword>
<gene>
    <name evidence="7" type="ORF">QIS96_20740</name>
</gene>
<dbReference type="SUPFAM" id="SSF46785">
    <property type="entry name" value="Winged helix' DNA-binding domain"/>
    <property type="match status" value="1"/>
</dbReference>
<dbReference type="InterPro" id="IPR000595">
    <property type="entry name" value="cNMP-bd_dom"/>
</dbReference>
<keyword evidence="8" id="KW-1185">Reference proteome</keyword>
<feature type="region of interest" description="Disordered" evidence="4">
    <location>
        <begin position="1"/>
        <end position="33"/>
    </location>
</feature>
<reference evidence="7 8" key="1">
    <citation type="submission" date="2023-05" db="EMBL/GenBank/DDBJ databases">
        <title>Draft genome sequence of Streptomyces sp. B-S-A6 isolated from a cave soil in Thailand.</title>
        <authorList>
            <person name="Chamroensaksri N."/>
            <person name="Muangham S."/>
        </authorList>
    </citation>
    <scope>NUCLEOTIDE SEQUENCE [LARGE SCALE GENOMIC DNA]</scope>
    <source>
        <strain evidence="7 8">B-S-A6</strain>
    </source>
</reference>
<dbReference type="SUPFAM" id="SSF51206">
    <property type="entry name" value="cAMP-binding domain-like"/>
    <property type="match status" value="1"/>
</dbReference>